<reference evidence="2" key="1">
    <citation type="submission" date="2021-05" db="EMBL/GenBank/DDBJ databases">
        <authorList>
            <person name="Arsene-Ploetze F."/>
        </authorList>
    </citation>
    <scope>NUCLEOTIDE SEQUENCE</scope>
    <source>
        <strain evidence="2">DSM 42138</strain>
    </source>
</reference>
<accession>A0A9W4DKY2</accession>
<organism evidence="2 3">
    <name type="scientific">Actinacidiphila cocklensis</name>
    <dbReference type="NCBI Taxonomy" id="887465"/>
    <lineage>
        <taxon>Bacteria</taxon>
        <taxon>Bacillati</taxon>
        <taxon>Actinomycetota</taxon>
        <taxon>Actinomycetes</taxon>
        <taxon>Kitasatosporales</taxon>
        <taxon>Streptomycetaceae</taxon>
        <taxon>Actinacidiphila</taxon>
    </lineage>
</organism>
<dbReference type="AlphaFoldDB" id="A0A9W4DKY2"/>
<dbReference type="Proteomes" id="UP001152519">
    <property type="component" value="Unassembled WGS sequence"/>
</dbReference>
<protein>
    <submittedName>
        <fullName evidence="2">Uncharacterized protein</fullName>
    </submittedName>
</protein>
<comment type="caution">
    <text evidence="2">The sequence shown here is derived from an EMBL/GenBank/DDBJ whole genome shotgun (WGS) entry which is preliminary data.</text>
</comment>
<gene>
    <name evidence="2" type="ORF">SCOCK_20348</name>
</gene>
<name>A0A9W4DKY2_9ACTN</name>
<evidence type="ECO:0000256" key="1">
    <source>
        <dbReference type="SAM" id="MobiDB-lite"/>
    </source>
</evidence>
<feature type="compositionally biased region" description="Pro residues" evidence="1">
    <location>
        <begin position="35"/>
        <end position="46"/>
    </location>
</feature>
<feature type="region of interest" description="Disordered" evidence="1">
    <location>
        <begin position="1"/>
        <end position="114"/>
    </location>
</feature>
<dbReference type="EMBL" id="CAJSLV010000048">
    <property type="protein sequence ID" value="CAG6393317.1"/>
    <property type="molecule type" value="Genomic_DNA"/>
</dbReference>
<keyword evidence="3" id="KW-1185">Reference proteome</keyword>
<feature type="compositionally biased region" description="Basic residues" evidence="1">
    <location>
        <begin position="88"/>
        <end position="99"/>
    </location>
</feature>
<evidence type="ECO:0000313" key="2">
    <source>
        <dbReference type="EMBL" id="CAG6393317.1"/>
    </source>
</evidence>
<sequence length="114" mass="11461">MNRRQQATGAGLGAGSEWVGTSAVPGAGAGGGAPGLPPSRPPPRNGRPPTAGRGRFGGVPAGMRAAPAGTFGKSSGAQAEEIPPERHRPTHRRHPHTTTHPHGWAGGQAKAHLP</sequence>
<proteinExistence type="predicted"/>
<evidence type="ECO:0000313" key="3">
    <source>
        <dbReference type="Proteomes" id="UP001152519"/>
    </source>
</evidence>